<dbReference type="Proteomes" id="UP000735302">
    <property type="component" value="Unassembled WGS sequence"/>
</dbReference>
<accession>A0AAV4CTS0</accession>
<name>A0AAV4CTS0_9GAST</name>
<dbReference type="AlphaFoldDB" id="A0AAV4CTS0"/>
<protein>
    <submittedName>
        <fullName evidence="1">Uncharacterized protein</fullName>
    </submittedName>
</protein>
<sequence>MLTRALDEGLNKTVNAMTVQSTHHKKAYKHSNAISYRQVDEVVEAKRRFASGFSCAGNDGKVALLRDLTTRNWSPWRGTWLVFRSPSPDVHVVSAYSQPCTQGLETNGADGCTGPGGAHKNSARLFLVHIHQL</sequence>
<evidence type="ECO:0000313" key="2">
    <source>
        <dbReference type="Proteomes" id="UP000735302"/>
    </source>
</evidence>
<keyword evidence="2" id="KW-1185">Reference proteome</keyword>
<comment type="caution">
    <text evidence="1">The sequence shown here is derived from an EMBL/GenBank/DDBJ whole genome shotgun (WGS) entry which is preliminary data.</text>
</comment>
<proteinExistence type="predicted"/>
<evidence type="ECO:0000313" key="1">
    <source>
        <dbReference type="EMBL" id="GFO35101.1"/>
    </source>
</evidence>
<organism evidence="1 2">
    <name type="scientific">Plakobranchus ocellatus</name>
    <dbReference type="NCBI Taxonomy" id="259542"/>
    <lineage>
        <taxon>Eukaryota</taxon>
        <taxon>Metazoa</taxon>
        <taxon>Spiralia</taxon>
        <taxon>Lophotrochozoa</taxon>
        <taxon>Mollusca</taxon>
        <taxon>Gastropoda</taxon>
        <taxon>Heterobranchia</taxon>
        <taxon>Euthyneura</taxon>
        <taxon>Panpulmonata</taxon>
        <taxon>Sacoglossa</taxon>
        <taxon>Placobranchoidea</taxon>
        <taxon>Plakobranchidae</taxon>
        <taxon>Plakobranchus</taxon>
    </lineage>
</organism>
<dbReference type="EMBL" id="BLXT01006957">
    <property type="protein sequence ID" value="GFO35101.1"/>
    <property type="molecule type" value="Genomic_DNA"/>
</dbReference>
<reference evidence="1 2" key="1">
    <citation type="journal article" date="2021" name="Elife">
        <title>Chloroplast acquisition without the gene transfer in kleptoplastic sea slugs, Plakobranchus ocellatus.</title>
        <authorList>
            <person name="Maeda T."/>
            <person name="Takahashi S."/>
            <person name="Yoshida T."/>
            <person name="Shimamura S."/>
            <person name="Takaki Y."/>
            <person name="Nagai Y."/>
            <person name="Toyoda A."/>
            <person name="Suzuki Y."/>
            <person name="Arimoto A."/>
            <person name="Ishii H."/>
            <person name="Satoh N."/>
            <person name="Nishiyama T."/>
            <person name="Hasebe M."/>
            <person name="Maruyama T."/>
            <person name="Minagawa J."/>
            <person name="Obokata J."/>
            <person name="Shigenobu S."/>
        </authorList>
    </citation>
    <scope>NUCLEOTIDE SEQUENCE [LARGE SCALE GENOMIC DNA]</scope>
</reference>
<gene>
    <name evidence="1" type="ORF">PoB_006160600</name>
</gene>